<accession>A0A4Q9MQ31</accession>
<sequence length="53" mass="6157">MSNCRGIARRHTGPRTHVHRRMYFSMRRRTSLSVPPTHTAPLQMRAGWCGSHI</sequence>
<dbReference type="Proteomes" id="UP000292957">
    <property type="component" value="Unassembled WGS sequence"/>
</dbReference>
<dbReference type="AlphaFoldDB" id="A0A4Q9MQ31"/>
<protein>
    <submittedName>
        <fullName evidence="1">Uncharacterized protein</fullName>
    </submittedName>
</protein>
<organism evidence="1">
    <name type="scientific">Dichomitus squalens</name>
    <dbReference type="NCBI Taxonomy" id="114155"/>
    <lineage>
        <taxon>Eukaryota</taxon>
        <taxon>Fungi</taxon>
        <taxon>Dikarya</taxon>
        <taxon>Basidiomycota</taxon>
        <taxon>Agaricomycotina</taxon>
        <taxon>Agaricomycetes</taxon>
        <taxon>Polyporales</taxon>
        <taxon>Polyporaceae</taxon>
        <taxon>Dichomitus</taxon>
    </lineage>
</organism>
<proteinExistence type="predicted"/>
<reference evidence="1" key="1">
    <citation type="submission" date="2019-01" db="EMBL/GenBank/DDBJ databases">
        <title>Draft genome sequences of three monokaryotic isolates of the white-rot basidiomycete fungus Dichomitus squalens.</title>
        <authorList>
            <consortium name="DOE Joint Genome Institute"/>
            <person name="Lopez S.C."/>
            <person name="Andreopoulos B."/>
            <person name="Pangilinan J."/>
            <person name="Lipzen A."/>
            <person name="Riley R."/>
            <person name="Ahrendt S."/>
            <person name="Ng V."/>
            <person name="Barry K."/>
            <person name="Daum C."/>
            <person name="Grigoriev I.V."/>
            <person name="Hilden K.S."/>
            <person name="Makela M.R."/>
            <person name="de Vries R.P."/>
        </authorList>
    </citation>
    <scope>NUCLEOTIDE SEQUENCE [LARGE SCALE GENOMIC DNA]</scope>
    <source>
        <strain evidence="1">OM18370.1</strain>
    </source>
</reference>
<dbReference type="EMBL" id="ML143422">
    <property type="protein sequence ID" value="TBU28331.1"/>
    <property type="molecule type" value="Genomic_DNA"/>
</dbReference>
<name>A0A4Q9MQ31_9APHY</name>
<gene>
    <name evidence="1" type="ORF">BD311DRAFT_758443</name>
</gene>
<evidence type="ECO:0000313" key="1">
    <source>
        <dbReference type="EMBL" id="TBU28331.1"/>
    </source>
</evidence>